<proteinExistence type="inferred from homology"/>
<evidence type="ECO:0000256" key="3">
    <source>
        <dbReference type="HAMAP-Rule" id="MF_01384"/>
    </source>
</evidence>
<comment type="function">
    <text evidence="3">Required for maturation of urease via the functional incorporation of the urease nickel metallocenter.</text>
</comment>
<reference evidence="4 5" key="1">
    <citation type="journal article" date="2018" name="Microbiome">
        <title>Fine metagenomic profile of the Mediterranean stratified and mixed water columns revealed by assembly and recruitment.</title>
        <authorList>
            <person name="Haro-Moreno J.M."/>
            <person name="Lopez-Perez M."/>
            <person name="De La Torre J.R."/>
            <person name="Picazo A."/>
            <person name="Camacho A."/>
            <person name="Rodriguez-Valera F."/>
        </authorList>
    </citation>
    <scope>NUCLEOTIDE SEQUENCE [LARGE SCALE GENOMIC DNA]</scope>
    <source>
        <strain evidence="4">MED-G57</strain>
    </source>
</reference>
<evidence type="ECO:0000256" key="1">
    <source>
        <dbReference type="ARBA" id="ARBA00007177"/>
    </source>
</evidence>
<organism evidence="4 5">
    <name type="scientific">PS1 clade bacterium</name>
    <dbReference type="NCBI Taxonomy" id="2175152"/>
    <lineage>
        <taxon>Bacteria</taxon>
        <taxon>Pseudomonadati</taxon>
        <taxon>Pseudomonadota</taxon>
        <taxon>Alphaproteobacteria</taxon>
        <taxon>PS1 clade</taxon>
    </lineage>
</organism>
<gene>
    <name evidence="3" type="primary">ureD</name>
    <name evidence="4" type="ORF">DBW71_05415</name>
</gene>
<evidence type="ECO:0000313" key="4">
    <source>
        <dbReference type="EMBL" id="RCL72466.1"/>
    </source>
</evidence>
<evidence type="ECO:0000256" key="2">
    <source>
        <dbReference type="ARBA" id="ARBA00023186"/>
    </source>
</evidence>
<dbReference type="GO" id="GO:0005737">
    <property type="term" value="C:cytoplasm"/>
    <property type="evidence" value="ECO:0007669"/>
    <property type="project" value="UniProtKB-SubCell"/>
</dbReference>
<sequence length="264" mass="30724">MLDIAFKQSQISHMRAMHPLRAYPNDDGIGDIPTATIVNISGGVVSGDIHKIKTVVEKDTSARLFNQSAEKVYSSYNNEKSEILTEIYVDHNSWFEWLPQETIIFNNAKLSRTIKVFLKKKAEALIGEMIVLGRVASQEQVKDLFLQDKIYLYKDSNLKWVDIILLDEIKNAKNSKSRLNNCNCFFTIMLSVNNPKKYIEYIEGRLSFFTEGEFISYTVVNEVIIFRGIFHEPLVMRKIFAKIWQELRSYKRGLPNKMPKLWWI</sequence>
<keyword evidence="3" id="KW-0963">Cytoplasm</keyword>
<comment type="subcellular location">
    <subcellularLocation>
        <location evidence="3">Cytoplasm</location>
    </subcellularLocation>
</comment>
<keyword evidence="3" id="KW-0996">Nickel insertion</keyword>
<dbReference type="Pfam" id="PF01774">
    <property type="entry name" value="UreD"/>
    <property type="match status" value="1"/>
</dbReference>
<accession>A0A368DM95</accession>
<dbReference type="PANTHER" id="PTHR33643:SF1">
    <property type="entry name" value="UREASE ACCESSORY PROTEIN D"/>
    <property type="match status" value="1"/>
</dbReference>
<dbReference type="Proteomes" id="UP000253570">
    <property type="component" value="Unassembled WGS sequence"/>
</dbReference>
<comment type="subunit">
    <text evidence="3">UreD, UreF and UreG form a complex that acts as a GTP-hydrolysis-dependent molecular chaperone, activating the urease apoprotein by helping to assemble the nickel containing metallocenter of UreC. The UreE protein probably delivers the nickel.</text>
</comment>
<comment type="similarity">
    <text evidence="1 3">Belongs to the UreD family.</text>
</comment>
<name>A0A368DM95_9PROT</name>
<dbReference type="InterPro" id="IPR002669">
    <property type="entry name" value="UreD"/>
</dbReference>
<dbReference type="GO" id="GO:0016151">
    <property type="term" value="F:nickel cation binding"/>
    <property type="evidence" value="ECO:0007669"/>
    <property type="project" value="UniProtKB-UniRule"/>
</dbReference>
<comment type="caution">
    <text evidence="4">The sequence shown here is derived from an EMBL/GenBank/DDBJ whole genome shotgun (WGS) entry which is preliminary data.</text>
</comment>
<dbReference type="AlphaFoldDB" id="A0A368DM95"/>
<dbReference type="EMBL" id="QOQD01000014">
    <property type="protein sequence ID" value="RCL72466.1"/>
    <property type="molecule type" value="Genomic_DNA"/>
</dbReference>
<protein>
    <recommendedName>
        <fullName evidence="3">Urease accessory protein UreD</fullName>
    </recommendedName>
</protein>
<dbReference type="PANTHER" id="PTHR33643">
    <property type="entry name" value="UREASE ACCESSORY PROTEIN D"/>
    <property type="match status" value="1"/>
</dbReference>
<dbReference type="HAMAP" id="MF_01384">
    <property type="entry name" value="UreD"/>
    <property type="match status" value="1"/>
</dbReference>
<evidence type="ECO:0000313" key="5">
    <source>
        <dbReference type="Proteomes" id="UP000253570"/>
    </source>
</evidence>
<keyword evidence="2 3" id="KW-0143">Chaperone</keyword>